<protein>
    <submittedName>
        <fullName evidence="1">Uncharacterized protein</fullName>
    </submittedName>
</protein>
<reference evidence="1" key="2">
    <citation type="journal article" date="2015" name="Fish Shellfish Immunol.">
        <title>Early steps in the European eel (Anguilla anguilla)-Vibrio vulnificus interaction in the gills: Role of the RtxA13 toxin.</title>
        <authorList>
            <person name="Callol A."/>
            <person name="Pajuelo D."/>
            <person name="Ebbesson L."/>
            <person name="Teles M."/>
            <person name="MacKenzie S."/>
            <person name="Amaro C."/>
        </authorList>
    </citation>
    <scope>NUCLEOTIDE SEQUENCE</scope>
</reference>
<organism evidence="1">
    <name type="scientific">Anguilla anguilla</name>
    <name type="common">European freshwater eel</name>
    <name type="synonym">Muraena anguilla</name>
    <dbReference type="NCBI Taxonomy" id="7936"/>
    <lineage>
        <taxon>Eukaryota</taxon>
        <taxon>Metazoa</taxon>
        <taxon>Chordata</taxon>
        <taxon>Craniata</taxon>
        <taxon>Vertebrata</taxon>
        <taxon>Euteleostomi</taxon>
        <taxon>Actinopterygii</taxon>
        <taxon>Neopterygii</taxon>
        <taxon>Teleostei</taxon>
        <taxon>Anguilliformes</taxon>
        <taxon>Anguillidae</taxon>
        <taxon>Anguilla</taxon>
    </lineage>
</organism>
<name>A0A0E9W0E2_ANGAN</name>
<proteinExistence type="predicted"/>
<reference evidence="1" key="1">
    <citation type="submission" date="2014-11" db="EMBL/GenBank/DDBJ databases">
        <authorList>
            <person name="Amaro Gonzalez C."/>
        </authorList>
    </citation>
    <scope>NUCLEOTIDE SEQUENCE</scope>
</reference>
<evidence type="ECO:0000313" key="1">
    <source>
        <dbReference type="EMBL" id="JAH83844.1"/>
    </source>
</evidence>
<dbReference type="AlphaFoldDB" id="A0A0E9W0E2"/>
<accession>A0A0E9W0E2</accession>
<dbReference type="EMBL" id="GBXM01024733">
    <property type="protein sequence ID" value="JAH83844.1"/>
    <property type="molecule type" value="Transcribed_RNA"/>
</dbReference>
<sequence>MYTNTHCTTTMIKRESIYLKIRLITKVDTLCSQDLCR</sequence>